<dbReference type="GO" id="GO:0140359">
    <property type="term" value="F:ABC-type transporter activity"/>
    <property type="evidence" value="ECO:0007669"/>
    <property type="project" value="InterPro"/>
</dbReference>
<sequence length="375" mass="42826">MNKRLLTIIKKEFRELLRDPLYLSFTIIVPVIILILMGYGLILDVKNIPVAFLDFDRSALSRDYRHSFTNSEYFRFYSMINSYDEAYELIQSGRCRVIVVIPPDFSRKLYSGQKTQVQFLIDGSFPSRAEIIKGYVSAINNQFNQKLLEDFTSMQGRHISFPVETEMRAWYNPALESKNFVLPGMLVITLMFYPVLIASLVVVREKESGSIFNLYCSPVKAWEVVLGKAIPYITISFTTYIILFIITVVFFKTKFIGNFLVLTIATLLYLTCTIGIGIFISMIAKTQITAMLMAFLGTITPSFMYSGFFSPVTSMEIIGQIMSKFITATYFIGVVRGVYLKGLGLGYYLPNILSLLLYALIVYSLSMLFFRKRIG</sequence>
<gene>
    <name evidence="10" type="ORF">V4D30_04940</name>
</gene>
<evidence type="ECO:0000256" key="2">
    <source>
        <dbReference type="ARBA" id="ARBA00007783"/>
    </source>
</evidence>
<feature type="transmembrane region" description="Helical" evidence="8">
    <location>
        <begin position="290"/>
        <end position="309"/>
    </location>
</feature>
<feature type="transmembrane region" description="Helical" evidence="8">
    <location>
        <begin position="345"/>
        <end position="370"/>
    </location>
</feature>
<protein>
    <submittedName>
        <fullName evidence="10">ABC transporter permease</fullName>
    </submittedName>
</protein>
<dbReference type="PANTHER" id="PTHR30294">
    <property type="entry name" value="MEMBRANE COMPONENT OF ABC TRANSPORTER YHHJ-RELATED"/>
    <property type="match status" value="1"/>
</dbReference>
<feature type="transmembrane region" description="Helical" evidence="8">
    <location>
        <begin position="258"/>
        <end position="284"/>
    </location>
</feature>
<dbReference type="PROSITE" id="PS51012">
    <property type="entry name" value="ABC_TM2"/>
    <property type="match status" value="1"/>
</dbReference>
<dbReference type="AlphaFoldDB" id="A0AAU8GT99"/>
<keyword evidence="7 8" id="KW-0472">Membrane</keyword>
<evidence type="ECO:0000256" key="7">
    <source>
        <dbReference type="ARBA" id="ARBA00023136"/>
    </source>
</evidence>
<feature type="domain" description="ABC transmembrane type-2" evidence="9">
    <location>
        <begin position="141"/>
        <end position="373"/>
    </location>
</feature>
<feature type="transmembrane region" description="Helical" evidence="8">
    <location>
        <begin position="20"/>
        <end position="42"/>
    </location>
</feature>
<dbReference type="PANTHER" id="PTHR30294:SF29">
    <property type="entry name" value="MULTIDRUG ABC TRANSPORTER PERMEASE YBHS-RELATED"/>
    <property type="match status" value="1"/>
</dbReference>
<dbReference type="InterPro" id="IPR013525">
    <property type="entry name" value="ABC2_TM"/>
</dbReference>
<dbReference type="InterPro" id="IPR051449">
    <property type="entry name" value="ABC-2_transporter_component"/>
</dbReference>
<dbReference type="GO" id="GO:0005886">
    <property type="term" value="C:plasma membrane"/>
    <property type="evidence" value="ECO:0007669"/>
    <property type="project" value="UniProtKB-SubCell"/>
</dbReference>
<evidence type="ECO:0000256" key="3">
    <source>
        <dbReference type="ARBA" id="ARBA00022448"/>
    </source>
</evidence>
<evidence type="ECO:0000313" key="10">
    <source>
        <dbReference type="EMBL" id="XCH45683.1"/>
    </source>
</evidence>
<name>A0AAU8GT99_9BACT</name>
<organism evidence="10">
    <name type="scientific">Thermodesulfovibrio autotrophicus</name>
    <dbReference type="NCBI Taxonomy" id="3118333"/>
    <lineage>
        <taxon>Bacteria</taxon>
        <taxon>Pseudomonadati</taxon>
        <taxon>Nitrospirota</taxon>
        <taxon>Thermodesulfovibrionia</taxon>
        <taxon>Thermodesulfovibrionales</taxon>
        <taxon>Thermodesulfovibrionaceae</taxon>
        <taxon>Thermodesulfovibrio</taxon>
    </lineage>
</organism>
<keyword evidence="5 8" id="KW-0812">Transmembrane</keyword>
<keyword evidence="3" id="KW-0813">Transport</keyword>
<evidence type="ECO:0000256" key="6">
    <source>
        <dbReference type="ARBA" id="ARBA00022989"/>
    </source>
</evidence>
<dbReference type="InterPro" id="IPR047817">
    <property type="entry name" value="ABC2_TM_bact-type"/>
</dbReference>
<feature type="transmembrane region" description="Helical" evidence="8">
    <location>
        <begin position="180"/>
        <end position="203"/>
    </location>
</feature>
<evidence type="ECO:0000256" key="8">
    <source>
        <dbReference type="SAM" id="Phobius"/>
    </source>
</evidence>
<comment type="subcellular location">
    <subcellularLocation>
        <location evidence="1">Cell membrane</location>
        <topology evidence="1">Multi-pass membrane protein</topology>
    </subcellularLocation>
</comment>
<comment type="similarity">
    <text evidence="2">Belongs to the ABC-2 integral membrane protein family.</text>
</comment>
<evidence type="ECO:0000256" key="1">
    <source>
        <dbReference type="ARBA" id="ARBA00004651"/>
    </source>
</evidence>
<feature type="transmembrane region" description="Helical" evidence="8">
    <location>
        <begin position="229"/>
        <end position="251"/>
    </location>
</feature>
<feature type="transmembrane region" description="Helical" evidence="8">
    <location>
        <begin position="321"/>
        <end position="339"/>
    </location>
</feature>
<reference evidence="10" key="1">
    <citation type="submission" date="2024-01" db="EMBL/GenBank/DDBJ databases">
        <title>The first autotrophic representatives of the genus Thermodesulfovibrio.</title>
        <authorList>
            <person name="Maltseva A.I."/>
            <person name="Elcheninov A.G."/>
            <person name="Kublanov I.V."/>
            <person name="Lebedinsky A.V."/>
            <person name="Frolov E.N."/>
        </authorList>
    </citation>
    <scope>NUCLEOTIDE SEQUENCE</scope>
    <source>
        <strain evidence="10">3907-1M</strain>
    </source>
</reference>
<dbReference type="RefSeq" id="WP_353683225.1">
    <property type="nucleotide sequence ID" value="NZ_CP144373.1"/>
</dbReference>
<dbReference type="KEGG" id="taut:V4D30_04940"/>
<evidence type="ECO:0000259" key="9">
    <source>
        <dbReference type="PROSITE" id="PS51012"/>
    </source>
</evidence>
<accession>A0AAU8GT99</accession>
<proteinExistence type="inferred from homology"/>
<evidence type="ECO:0000256" key="5">
    <source>
        <dbReference type="ARBA" id="ARBA00022692"/>
    </source>
</evidence>
<keyword evidence="6 8" id="KW-1133">Transmembrane helix</keyword>
<keyword evidence="4" id="KW-1003">Cell membrane</keyword>
<dbReference type="Gene3D" id="3.40.1710.10">
    <property type="entry name" value="abc type-2 transporter like domain"/>
    <property type="match status" value="1"/>
</dbReference>
<dbReference type="EMBL" id="CP144373">
    <property type="protein sequence ID" value="XCH45683.1"/>
    <property type="molecule type" value="Genomic_DNA"/>
</dbReference>
<dbReference type="Pfam" id="PF12698">
    <property type="entry name" value="ABC2_membrane_3"/>
    <property type="match status" value="1"/>
</dbReference>
<evidence type="ECO:0000256" key="4">
    <source>
        <dbReference type="ARBA" id="ARBA00022475"/>
    </source>
</evidence>